<comment type="subcellular location">
    <subcellularLocation>
        <location evidence="1">Cytoplasm</location>
    </subcellularLocation>
</comment>
<dbReference type="InterPro" id="IPR044068">
    <property type="entry name" value="CB"/>
</dbReference>
<dbReference type="PROSITE" id="PS51898">
    <property type="entry name" value="TYR_RECOMBINASE"/>
    <property type="match status" value="1"/>
</dbReference>
<dbReference type="GO" id="GO:0015074">
    <property type="term" value="P:DNA integration"/>
    <property type="evidence" value="ECO:0007669"/>
    <property type="project" value="UniProtKB-KW"/>
</dbReference>
<feature type="domain" description="Core-binding (CB)" evidence="11">
    <location>
        <begin position="1"/>
        <end position="85"/>
    </location>
</feature>
<reference evidence="13" key="1">
    <citation type="submission" date="2016-10" db="EMBL/GenBank/DDBJ databases">
        <authorList>
            <person name="Varghese N."/>
            <person name="Submissions S."/>
        </authorList>
    </citation>
    <scope>NUCLEOTIDE SEQUENCE [LARGE SCALE GENOMIC DNA]</scope>
    <source>
        <strain evidence="13">XJ109</strain>
    </source>
</reference>
<dbReference type="InterPro" id="IPR004107">
    <property type="entry name" value="Integrase_SAM-like_N"/>
</dbReference>
<gene>
    <name evidence="12" type="ORF">SAMN05421738_10556</name>
</gene>
<dbReference type="STRING" id="684065.SAMN05421738_10556"/>
<dbReference type="Gene3D" id="1.10.150.130">
    <property type="match status" value="1"/>
</dbReference>
<sequence>MDFTHQFLDYLALEKNYSALTVTSYKRDLEDFINFYQQEENTTEIHLASKNHIRAFIMYLTELEKSEKTVNRKLSALRSFYRYLIKERQLTVNPIEQIHSLKQNKQVLIPFTEAELNDLLTNEEFFPTTFEGVRDRLMIDLMYQTGIRRAELINLKENDIDPNLLSIKVLGKRNKERFIPISTFLLEDIAAYKEVRNKEIELNCVNLFVTEKGKPLYDNLVYSKVKYYLSLISVKHKKSPHMLRHSFATHMLDSGADLNAVKDILGHSSLSSTQVYTHGSIENLKKVFNKAHPRENKKD</sequence>
<evidence type="ECO:0000256" key="1">
    <source>
        <dbReference type="ARBA" id="ARBA00004496"/>
    </source>
</evidence>
<evidence type="ECO:0000259" key="11">
    <source>
        <dbReference type="PROSITE" id="PS51900"/>
    </source>
</evidence>
<evidence type="ECO:0000256" key="7">
    <source>
        <dbReference type="ARBA" id="ARBA00023172"/>
    </source>
</evidence>
<evidence type="ECO:0000256" key="8">
    <source>
        <dbReference type="ARBA" id="ARBA00023306"/>
    </source>
</evidence>
<dbReference type="PANTHER" id="PTHR30349">
    <property type="entry name" value="PHAGE INTEGRASE-RELATED"/>
    <property type="match status" value="1"/>
</dbReference>
<dbReference type="Proteomes" id="UP000199149">
    <property type="component" value="Unassembled WGS sequence"/>
</dbReference>
<dbReference type="EMBL" id="FOUZ01000005">
    <property type="protein sequence ID" value="SFM98774.1"/>
    <property type="molecule type" value="Genomic_DNA"/>
</dbReference>
<feature type="domain" description="Tyr recombinase" evidence="10">
    <location>
        <begin position="106"/>
        <end position="289"/>
    </location>
</feature>
<evidence type="ECO:0000313" key="13">
    <source>
        <dbReference type="Proteomes" id="UP000199149"/>
    </source>
</evidence>
<dbReference type="Pfam" id="PF00589">
    <property type="entry name" value="Phage_integrase"/>
    <property type="match status" value="1"/>
</dbReference>
<evidence type="ECO:0000256" key="5">
    <source>
        <dbReference type="ARBA" id="ARBA00022908"/>
    </source>
</evidence>
<dbReference type="InterPro" id="IPR002104">
    <property type="entry name" value="Integrase_catalytic"/>
</dbReference>
<dbReference type="RefSeq" id="WP_092907410.1">
    <property type="nucleotide sequence ID" value="NZ_FOUZ01000005.1"/>
</dbReference>
<evidence type="ECO:0000256" key="3">
    <source>
        <dbReference type="ARBA" id="ARBA00022618"/>
    </source>
</evidence>
<dbReference type="OrthoDB" id="9801717at2"/>
<dbReference type="Pfam" id="PF02899">
    <property type="entry name" value="Phage_int_SAM_1"/>
    <property type="match status" value="1"/>
</dbReference>
<evidence type="ECO:0000313" key="12">
    <source>
        <dbReference type="EMBL" id="SFM98774.1"/>
    </source>
</evidence>
<dbReference type="InterPro" id="IPR011010">
    <property type="entry name" value="DNA_brk_join_enz"/>
</dbReference>
<dbReference type="Gene3D" id="1.10.443.10">
    <property type="entry name" value="Intergrase catalytic core"/>
    <property type="match status" value="1"/>
</dbReference>
<organism evidence="12 13">
    <name type="scientific">Algoriella xinjiangensis</name>
    <dbReference type="NCBI Taxonomy" id="684065"/>
    <lineage>
        <taxon>Bacteria</taxon>
        <taxon>Pseudomonadati</taxon>
        <taxon>Bacteroidota</taxon>
        <taxon>Flavobacteriia</taxon>
        <taxon>Flavobacteriales</taxon>
        <taxon>Weeksellaceae</taxon>
        <taxon>Algoriella</taxon>
    </lineage>
</organism>
<protein>
    <submittedName>
        <fullName evidence="12">Integrase/recombinase XerC</fullName>
    </submittedName>
</protein>
<keyword evidence="2" id="KW-0963">Cytoplasm</keyword>
<evidence type="ECO:0000259" key="10">
    <source>
        <dbReference type="PROSITE" id="PS51898"/>
    </source>
</evidence>
<dbReference type="GO" id="GO:0007059">
    <property type="term" value="P:chromosome segregation"/>
    <property type="evidence" value="ECO:0007669"/>
    <property type="project" value="UniProtKB-KW"/>
</dbReference>
<name>A0A1I4VC81_9FLAO</name>
<keyword evidence="4" id="KW-0159">Chromosome partition</keyword>
<keyword evidence="7" id="KW-0233">DNA recombination</keyword>
<evidence type="ECO:0000256" key="6">
    <source>
        <dbReference type="ARBA" id="ARBA00023125"/>
    </source>
</evidence>
<dbReference type="GO" id="GO:0005737">
    <property type="term" value="C:cytoplasm"/>
    <property type="evidence" value="ECO:0007669"/>
    <property type="project" value="UniProtKB-SubCell"/>
</dbReference>
<dbReference type="InterPro" id="IPR050090">
    <property type="entry name" value="Tyrosine_recombinase_XerCD"/>
</dbReference>
<keyword evidence="3" id="KW-0132">Cell division</keyword>
<dbReference type="GO" id="GO:0006310">
    <property type="term" value="P:DNA recombination"/>
    <property type="evidence" value="ECO:0007669"/>
    <property type="project" value="UniProtKB-KW"/>
</dbReference>
<dbReference type="PROSITE" id="PS51900">
    <property type="entry name" value="CB"/>
    <property type="match status" value="1"/>
</dbReference>
<evidence type="ECO:0000256" key="2">
    <source>
        <dbReference type="ARBA" id="ARBA00022490"/>
    </source>
</evidence>
<dbReference type="InterPro" id="IPR010998">
    <property type="entry name" value="Integrase_recombinase_N"/>
</dbReference>
<evidence type="ECO:0000256" key="9">
    <source>
        <dbReference type="PROSITE-ProRule" id="PRU01248"/>
    </source>
</evidence>
<keyword evidence="13" id="KW-1185">Reference proteome</keyword>
<keyword evidence="6 9" id="KW-0238">DNA-binding</keyword>
<dbReference type="GO" id="GO:0003677">
    <property type="term" value="F:DNA binding"/>
    <property type="evidence" value="ECO:0007669"/>
    <property type="project" value="UniProtKB-UniRule"/>
</dbReference>
<evidence type="ECO:0000256" key="4">
    <source>
        <dbReference type="ARBA" id="ARBA00022829"/>
    </source>
</evidence>
<dbReference type="SUPFAM" id="SSF56349">
    <property type="entry name" value="DNA breaking-rejoining enzymes"/>
    <property type="match status" value="1"/>
</dbReference>
<keyword evidence="8" id="KW-0131">Cell cycle</keyword>
<dbReference type="AlphaFoldDB" id="A0A1I4VC81"/>
<keyword evidence="5" id="KW-0229">DNA integration</keyword>
<proteinExistence type="predicted"/>
<dbReference type="InterPro" id="IPR013762">
    <property type="entry name" value="Integrase-like_cat_sf"/>
</dbReference>
<dbReference type="GO" id="GO:0051301">
    <property type="term" value="P:cell division"/>
    <property type="evidence" value="ECO:0007669"/>
    <property type="project" value="UniProtKB-KW"/>
</dbReference>
<dbReference type="PANTHER" id="PTHR30349:SF77">
    <property type="entry name" value="TYROSINE RECOMBINASE XERC"/>
    <property type="match status" value="1"/>
</dbReference>
<accession>A0A1I4VC81</accession>